<protein>
    <submittedName>
        <fullName evidence="1">Uncharacterized protein</fullName>
    </submittedName>
</protein>
<gene>
    <name evidence="1" type="ORF">O6H91_06G095600</name>
</gene>
<sequence length="632" mass="68782">MIIVSLEERGRALALDLAKKGVKLSVVDFLEKIGQETVALVKEEHAKLKLPESHLTAVFIKCDVTNPGEVASAFAQHKTIFGRLDICINSAGVAEKEFFTKDKSSDGTGLWRRVIDINLVAVIDCTRFAIQTMLEESHGGVILNLASAAGLYPTHDGPIYSSSKGGVVLFTRALSKFRKHGIRVNALCPEFVETPLTKVVDRELIAATNGFLPMSTIVQGASELIENDRQAGACLWISNRKGLQYWPSDEEKKKYLLAFFPKKTVLPSSAEYSVHVIPPVPSTFRKVVVTTLSNNFRAATKIVTVQFKPPVKDGHVLVKYLYVGVNASDVNFTSGSYFKNKQDALQRLPYDAGFEAVGIVAGLGDGVNIPDVRLGSSVASCNFGGFAEYSQVPSTFIIPVPEATPQVVSLITSGLTASLGLEKAGKMESGETALVTAAAGGTGQFAVQLLKLAGNKVVATCGGQEKALLLRSLGADRVIDYKKEDIKQVLNREFPKGVDLVYESVGGHMFEICLDALSKFGRIVVIGMVSQYQGEKGWQPSNYLGLCEKLLRNSQSMVGFFLPHYAHLYQEHLEKLYGLYRQRKLKIIIDPTSFTGLESVPDAVEYLHSGRSIGKVVVRISNDAPAIQQSCM</sequence>
<accession>A0ACC2DGI7</accession>
<reference evidence="2" key="1">
    <citation type="journal article" date="2024" name="Proc. Natl. Acad. Sci. U.S.A.">
        <title>Extraordinary preservation of gene collinearity over three hundred million years revealed in homosporous lycophytes.</title>
        <authorList>
            <person name="Li C."/>
            <person name="Wickell D."/>
            <person name="Kuo L.Y."/>
            <person name="Chen X."/>
            <person name="Nie B."/>
            <person name="Liao X."/>
            <person name="Peng D."/>
            <person name="Ji J."/>
            <person name="Jenkins J."/>
            <person name="Williams M."/>
            <person name="Shu S."/>
            <person name="Plott C."/>
            <person name="Barry K."/>
            <person name="Rajasekar S."/>
            <person name="Grimwood J."/>
            <person name="Han X."/>
            <person name="Sun S."/>
            <person name="Hou Z."/>
            <person name="He W."/>
            <person name="Dai G."/>
            <person name="Sun C."/>
            <person name="Schmutz J."/>
            <person name="Leebens-Mack J.H."/>
            <person name="Li F.W."/>
            <person name="Wang L."/>
        </authorList>
    </citation>
    <scope>NUCLEOTIDE SEQUENCE [LARGE SCALE GENOMIC DNA]</scope>
    <source>
        <strain evidence="2">cv. PW_Plant_1</strain>
    </source>
</reference>
<evidence type="ECO:0000313" key="2">
    <source>
        <dbReference type="Proteomes" id="UP001162992"/>
    </source>
</evidence>
<organism evidence="1 2">
    <name type="scientific">Diphasiastrum complanatum</name>
    <name type="common">Issler's clubmoss</name>
    <name type="synonym">Lycopodium complanatum</name>
    <dbReference type="NCBI Taxonomy" id="34168"/>
    <lineage>
        <taxon>Eukaryota</taxon>
        <taxon>Viridiplantae</taxon>
        <taxon>Streptophyta</taxon>
        <taxon>Embryophyta</taxon>
        <taxon>Tracheophyta</taxon>
        <taxon>Lycopodiopsida</taxon>
        <taxon>Lycopodiales</taxon>
        <taxon>Lycopodiaceae</taxon>
        <taxon>Lycopodioideae</taxon>
        <taxon>Diphasiastrum</taxon>
    </lineage>
</organism>
<proteinExistence type="predicted"/>
<dbReference type="Proteomes" id="UP001162992">
    <property type="component" value="Chromosome 6"/>
</dbReference>
<name>A0ACC2DGI7_DIPCM</name>
<keyword evidence="2" id="KW-1185">Reference proteome</keyword>
<dbReference type="EMBL" id="CM055097">
    <property type="protein sequence ID" value="KAJ7553369.1"/>
    <property type="molecule type" value="Genomic_DNA"/>
</dbReference>
<evidence type="ECO:0000313" key="1">
    <source>
        <dbReference type="EMBL" id="KAJ7553369.1"/>
    </source>
</evidence>
<comment type="caution">
    <text evidence="1">The sequence shown here is derived from an EMBL/GenBank/DDBJ whole genome shotgun (WGS) entry which is preliminary data.</text>
</comment>